<evidence type="ECO:0000256" key="1">
    <source>
        <dbReference type="ARBA" id="ARBA00022603"/>
    </source>
</evidence>
<evidence type="ECO:0000256" key="2">
    <source>
        <dbReference type="ARBA" id="ARBA00022679"/>
    </source>
</evidence>
<dbReference type="InterPro" id="IPR029026">
    <property type="entry name" value="tRNA_m1G_MTases_N"/>
</dbReference>
<protein>
    <submittedName>
        <fullName evidence="4">TrmH family RNA methyltransferase</fullName>
    </submittedName>
</protein>
<dbReference type="AlphaFoldDB" id="A0A7C3HZI0"/>
<organism evidence="4">
    <name type="scientific">Gracilinema caldarium</name>
    <dbReference type="NCBI Taxonomy" id="215591"/>
    <lineage>
        <taxon>Bacteria</taxon>
        <taxon>Pseudomonadati</taxon>
        <taxon>Spirochaetota</taxon>
        <taxon>Spirochaetia</taxon>
        <taxon>Spirochaetales</taxon>
        <taxon>Breznakiellaceae</taxon>
        <taxon>Gracilinema</taxon>
    </lineage>
</organism>
<keyword evidence="2 4" id="KW-0808">Transferase</keyword>
<dbReference type="PANTHER" id="PTHR43191:SF2">
    <property type="entry name" value="RRNA METHYLTRANSFERASE 3, MITOCHONDRIAL"/>
    <property type="match status" value="1"/>
</dbReference>
<reference evidence="4" key="1">
    <citation type="journal article" date="2020" name="mSystems">
        <title>Genome- and Community-Level Interaction Insights into Carbon Utilization and Element Cycling Functions of Hydrothermarchaeota in Hydrothermal Sediment.</title>
        <authorList>
            <person name="Zhou Z."/>
            <person name="Liu Y."/>
            <person name="Xu W."/>
            <person name="Pan J."/>
            <person name="Luo Z.H."/>
            <person name="Li M."/>
        </authorList>
    </citation>
    <scope>NUCLEOTIDE SEQUENCE [LARGE SCALE GENOMIC DNA]</scope>
    <source>
        <strain evidence="4">SpSt-503</strain>
    </source>
</reference>
<dbReference type="SUPFAM" id="SSF75217">
    <property type="entry name" value="alpha/beta knot"/>
    <property type="match status" value="1"/>
</dbReference>
<sequence>MITLEKLQKLPRHQRLRKIEKILTQYEYQLTGKPLTSEMLSSNYVLSVIQLLAQDTQFDEPASAYLRSQLEVLIKKENLREPVNRIRHLLLTQFGKTVADWDFIDEDGNLSRTSQQYLSGVQVFLEDIRSPFNVGAIFRTAECFGVEKLYLSPFCADPLHPRAERSAMGCVSIVPWERRSLETLEGPFFALETGGTPLHEFIFPEKATMIVGSEELGVSPEALQKADASLGRVSIPTIGAKGSLNVAVAFGIAMQSWLQLIRPKS</sequence>
<comment type="caution">
    <text evidence="4">The sequence shown here is derived from an EMBL/GenBank/DDBJ whole genome shotgun (WGS) entry which is preliminary data.</text>
</comment>
<gene>
    <name evidence="4" type="ORF">ENS59_00690</name>
</gene>
<dbReference type="InterPro" id="IPR029028">
    <property type="entry name" value="Alpha/beta_knot_MTases"/>
</dbReference>
<dbReference type="PANTHER" id="PTHR43191">
    <property type="entry name" value="RRNA METHYLTRANSFERASE 3"/>
    <property type="match status" value="1"/>
</dbReference>
<keyword evidence="1 4" id="KW-0489">Methyltransferase</keyword>
<accession>A0A7C3HZI0</accession>
<proteinExistence type="predicted"/>
<evidence type="ECO:0000259" key="3">
    <source>
        <dbReference type="Pfam" id="PF00588"/>
    </source>
</evidence>
<dbReference type="Gene3D" id="3.40.1280.10">
    <property type="match status" value="1"/>
</dbReference>
<dbReference type="EMBL" id="DSVL01000019">
    <property type="protein sequence ID" value="HFH28020.1"/>
    <property type="molecule type" value="Genomic_DNA"/>
</dbReference>
<dbReference type="GO" id="GO:0008173">
    <property type="term" value="F:RNA methyltransferase activity"/>
    <property type="evidence" value="ECO:0007669"/>
    <property type="project" value="InterPro"/>
</dbReference>
<dbReference type="CDD" id="cd18082">
    <property type="entry name" value="SpoU-like_family"/>
    <property type="match status" value="1"/>
</dbReference>
<dbReference type="GO" id="GO:0003723">
    <property type="term" value="F:RNA binding"/>
    <property type="evidence" value="ECO:0007669"/>
    <property type="project" value="InterPro"/>
</dbReference>
<dbReference type="InterPro" id="IPR051259">
    <property type="entry name" value="rRNA_Methyltransferase"/>
</dbReference>
<dbReference type="Pfam" id="PF00588">
    <property type="entry name" value="SpoU_methylase"/>
    <property type="match status" value="1"/>
</dbReference>
<dbReference type="InterPro" id="IPR001537">
    <property type="entry name" value="SpoU_MeTrfase"/>
</dbReference>
<feature type="domain" description="tRNA/rRNA methyltransferase SpoU type" evidence="3">
    <location>
        <begin position="121"/>
        <end position="254"/>
    </location>
</feature>
<dbReference type="GO" id="GO:0032259">
    <property type="term" value="P:methylation"/>
    <property type="evidence" value="ECO:0007669"/>
    <property type="project" value="UniProtKB-KW"/>
</dbReference>
<name>A0A7C3HZI0_9SPIR</name>
<evidence type="ECO:0000313" key="4">
    <source>
        <dbReference type="EMBL" id="HFH28020.1"/>
    </source>
</evidence>
<dbReference type="GO" id="GO:0006396">
    <property type="term" value="P:RNA processing"/>
    <property type="evidence" value="ECO:0007669"/>
    <property type="project" value="InterPro"/>
</dbReference>